<reference evidence="1 2" key="1">
    <citation type="journal article" date="2021" name="Nat. Plants">
        <title>The Taxus genome provides insights into paclitaxel biosynthesis.</title>
        <authorList>
            <person name="Xiong X."/>
            <person name="Gou J."/>
            <person name="Liao Q."/>
            <person name="Li Y."/>
            <person name="Zhou Q."/>
            <person name="Bi G."/>
            <person name="Li C."/>
            <person name="Du R."/>
            <person name="Wang X."/>
            <person name="Sun T."/>
            <person name="Guo L."/>
            <person name="Liang H."/>
            <person name="Lu P."/>
            <person name="Wu Y."/>
            <person name="Zhang Z."/>
            <person name="Ro D.K."/>
            <person name="Shang Y."/>
            <person name="Huang S."/>
            <person name="Yan J."/>
        </authorList>
    </citation>
    <scope>NUCLEOTIDE SEQUENCE [LARGE SCALE GENOMIC DNA]</scope>
    <source>
        <strain evidence="1">Ta-2019</strain>
    </source>
</reference>
<dbReference type="InterPro" id="IPR051320">
    <property type="entry name" value="Viral_Replic_Matur_Polypro"/>
</dbReference>
<feature type="non-terminal residue" evidence="1">
    <location>
        <position position="1"/>
    </location>
</feature>
<dbReference type="PANTHER" id="PTHR33064">
    <property type="entry name" value="POL PROTEIN"/>
    <property type="match status" value="1"/>
</dbReference>
<protein>
    <submittedName>
        <fullName evidence="1">Uncharacterized protein</fullName>
    </submittedName>
</protein>
<dbReference type="Proteomes" id="UP000824469">
    <property type="component" value="Unassembled WGS sequence"/>
</dbReference>
<dbReference type="AlphaFoldDB" id="A0AA38GTP6"/>
<evidence type="ECO:0000313" key="2">
    <source>
        <dbReference type="Proteomes" id="UP000824469"/>
    </source>
</evidence>
<name>A0AA38GTP6_TAXCH</name>
<organism evidence="1 2">
    <name type="scientific">Taxus chinensis</name>
    <name type="common">Chinese yew</name>
    <name type="synonym">Taxus wallichiana var. chinensis</name>
    <dbReference type="NCBI Taxonomy" id="29808"/>
    <lineage>
        <taxon>Eukaryota</taxon>
        <taxon>Viridiplantae</taxon>
        <taxon>Streptophyta</taxon>
        <taxon>Embryophyta</taxon>
        <taxon>Tracheophyta</taxon>
        <taxon>Spermatophyta</taxon>
        <taxon>Pinopsida</taxon>
        <taxon>Pinidae</taxon>
        <taxon>Conifers II</taxon>
        <taxon>Cupressales</taxon>
        <taxon>Taxaceae</taxon>
        <taxon>Taxus</taxon>
    </lineage>
</organism>
<dbReference type="FunFam" id="3.30.70.270:FF:000020">
    <property type="entry name" value="Transposon Tf2-6 polyprotein-like Protein"/>
    <property type="match status" value="1"/>
</dbReference>
<dbReference type="EMBL" id="JAHRHJ020000001">
    <property type="protein sequence ID" value="KAH9328136.1"/>
    <property type="molecule type" value="Genomic_DNA"/>
</dbReference>
<dbReference type="PANTHER" id="PTHR33064:SF37">
    <property type="entry name" value="RIBONUCLEASE H"/>
    <property type="match status" value="1"/>
</dbReference>
<evidence type="ECO:0000313" key="1">
    <source>
        <dbReference type="EMBL" id="KAH9328136.1"/>
    </source>
</evidence>
<dbReference type="InterPro" id="IPR043128">
    <property type="entry name" value="Rev_trsase/Diguanyl_cyclase"/>
</dbReference>
<gene>
    <name evidence="1" type="ORF">KI387_000244</name>
</gene>
<keyword evidence="2" id="KW-1185">Reference proteome</keyword>
<dbReference type="InterPro" id="IPR043502">
    <property type="entry name" value="DNA/RNA_pol_sf"/>
</dbReference>
<proteinExistence type="predicted"/>
<dbReference type="SUPFAM" id="SSF56672">
    <property type="entry name" value="DNA/RNA polymerases"/>
    <property type="match status" value="1"/>
</dbReference>
<feature type="non-terminal residue" evidence="1">
    <location>
        <position position="73"/>
    </location>
</feature>
<dbReference type="Gene3D" id="3.30.70.270">
    <property type="match status" value="1"/>
</dbReference>
<sequence length="73" mass="8590">GLTIDLERVEAIRRIPLPHHKKSLQSFLGRINFVRRFVPDFTTLVKPLKMMLKKSLVFKWTSEGKESFKAIKH</sequence>
<comment type="caution">
    <text evidence="1">The sequence shown here is derived from an EMBL/GenBank/DDBJ whole genome shotgun (WGS) entry which is preliminary data.</text>
</comment>
<accession>A0AA38GTP6</accession>